<sequence length="227" mass="23699">MADSPVFVITGASSGIGAATACRAVEAGYRVVLAARSKDKLDALVSDLGDGALAVETDVTEWDANEALIATALDAFGQVDVVFANAGFGAARGWLNETPEHWRAMVLTNVLGAAYTVRAAIPALKESRGHVLLTGSVAGRRVMPGSLYSATKWAVTAMAEAVRIDLNGTGIRTTLISPGGTETPFFDNPSEGRLEADDIARAVLYAVSQPARVDVNEILVRPTAQEA</sequence>
<dbReference type="RefSeq" id="WP_202954604.1">
    <property type="nucleotide sequence ID" value="NZ_JAPCID010000029.1"/>
</dbReference>
<dbReference type="Pfam" id="PF00106">
    <property type="entry name" value="adh_short"/>
    <property type="match status" value="1"/>
</dbReference>
<dbReference type="SUPFAM" id="SSF51735">
    <property type="entry name" value="NAD(P)-binding Rossmann-fold domains"/>
    <property type="match status" value="1"/>
</dbReference>
<accession>A0ABT4RMM1</accession>
<dbReference type="InterPro" id="IPR036291">
    <property type="entry name" value="NAD(P)-bd_dom_sf"/>
</dbReference>
<evidence type="ECO:0000256" key="1">
    <source>
        <dbReference type="ARBA" id="ARBA00006484"/>
    </source>
</evidence>
<dbReference type="Gene3D" id="3.40.50.720">
    <property type="entry name" value="NAD(P)-binding Rossmann-like Domain"/>
    <property type="match status" value="1"/>
</dbReference>
<proteinExistence type="inferred from homology"/>
<dbReference type="InterPro" id="IPR002347">
    <property type="entry name" value="SDR_fam"/>
</dbReference>
<comment type="similarity">
    <text evidence="1">Belongs to the short-chain dehydrogenases/reductases (SDR) family.</text>
</comment>
<protein>
    <submittedName>
        <fullName evidence="3">SDR family oxidoreductase</fullName>
    </submittedName>
</protein>
<gene>
    <name evidence="3" type="ORF">OJ962_20120</name>
</gene>
<dbReference type="PRINTS" id="PR00081">
    <property type="entry name" value="GDHRDH"/>
</dbReference>
<dbReference type="PANTHER" id="PTHR43115">
    <property type="entry name" value="DEHYDROGENASE/REDUCTASE SDR FAMILY MEMBER 11"/>
    <property type="match status" value="1"/>
</dbReference>
<organism evidence="3 4">
    <name type="scientific">Solirubrobacter deserti</name>
    <dbReference type="NCBI Taxonomy" id="2282478"/>
    <lineage>
        <taxon>Bacteria</taxon>
        <taxon>Bacillati</taxon>
        <taxon>Actinomycetota</taxon>
        <taxon>Thermoleophilia</taxon>
        <taxon>Solirubrobacterales</taxon>
        <taxon>Solirubrobacteraceae</taxon>
        <taxon>Solirubrobacter</taxon>
    </lineage>
</organism>
<comment type="caution">
    <text evidence="3">The sequence shown here is derived from an EMBL/GenBank/DDBJ whole genome shotgun (WGS) entry which is preliminary data.</text>
</comment>
<dbReference type="EMBL" id="JAPCID010000029">
    <property type="protein sequence ID" value="MDA0139819.1"/>
    <property type="molecule type" value="Genomic_DNA"/>
</dbReference>
<evidence type="ECO:0000256" key="2">
    <source>
        <dbReference type="ARBA" id="ARBA00023002"/>
    </source>
</evidence>
<dbReference type="Proteomes" id="UP001147700">
    <property type="component" value="Unassembled WGS sequence"/>
</dbReference>
<reference evidence="3" key="1">
    <citation type="submission" date="2022-10" db="EMBL/GenBank/DDBJ databases">
        <title>The WGS of Solirubrobacter sp. CPCC 204708.</title>
        <authorList>
            <person name="Jiang Z."/>
        </authorList>
    </citation>
    <scope>NUCLEOTIDE SEQUENCE</scope>
    <source>
        <strain evidence="3">CPCC 204708</strain>
    </source>
</reference>
<keyword evidence="4" id="KW-1185">Reference proteome</keyword>
<dbReference type="PANTHER" id="PTHR43115:SF4">
    <property type="entry name" value="DEHYDROGENASE_REDUCTASE SDR FAMILY MEMBER 11"/>
    <property type="match status" value="1"/>
</dbReference>
<evidence type="ECO:0000313" key="4">
    <source>
        <dbReference type="Proteomes" id="UP001147700"/>
    </source>
</evidence>
<keyword evidence="2" id="KW-0560">Oxidoreductase</keyword>
<name>A0ABT4RMM1_9ACTN</name>
<evidence type="ECO:0000313" key="3">
    <source>
        <dbReference type="EMBL" id="MDA0139819.1"/>
    </source>
</evidence>